<evidence type="ECO:0000256" key="10">
    <source>
        <dbReference type="ARBA" id="ARBA00023306"/>
    </source>
</evidence>
<dbReference type="GO" id="GO:0051301">
    <property type="term" value="P:cell division"/>
    <property type="evidence" value="ECO:0007669"/>
    <property type="project" value="UniProtKB-KW"/>
</dbReference>
<keyword evidence="13" id="KW-1185">Reference proteome</keyword>
<comment type="similarity">
    <text evidence="3">Belongs to the CND2 (condensin subunit 2) family.</text>
</comment>
<keyword evidence="6" id="KW-0963">Cytoplasm</keyword>
<dbReference type="AlphaFoldDB" id="A0AAV3RFF4"/>
<feature type="region of interest" description="Disordered" evidence="11">
    <location>
        <begin position="407"/>
        <end position="432"/>
    </location>
</feature>
<evidence type="ECO:0000256" key="6">
    <source>
        <dbReference type="ARBA" id="ARBA00022490"/>
    </source>
</evidence>
<dbReference type="EMBL" id="BAABME010009408">
    <property type="protein sequence ID" value="GAA0175114.1"/>
    <property type="molecule type" value="Genomic_DNA"/>
</dbReference>
<sequence>MASPNPKQQRAMFASPTSPLFLGSNDDNLEREQARAARAAATRRKSILNTHPFFDPPLPLLDKNQILDLFTNCLKLANQNKINQKNTWELNLIDHLHELIKIEEEDTETNFQKASCTLEAGVKIYSLRVDSVHSEAYKVLGGINRVGQEHEQDNDLDDANDKGGQEQAASKKEQEKKFSPLTTLESSFEALNVKKFDVAFAVDPLYHQTTAQFDEGGAKGLLLNNLGVYGDCRVLFDSQEVPGKFASSIGQSDSTETIDLSFARECIEQMVNNMSKDCMISPSLGYILDQFGVGNKRRTETFSASQLSSGQVEETFEDNNAFDGNENEDYGTWTIDHDDQIDVDEGTYANDPILPDQHEDKESFNYHEIDMDDKFEEVDEFLSISLGFSSKHNAWAGPEHWKYCKSKVPQEAPDETKSPVKSKNTKRKKAESDISFTSDLDSDMSHIFAPPKSSKSILLPANRKTSCTKLPEDCHYQPEDLVKLFLRPNMMCLGTKGRRNKYISNQGDGYEATTSWDEEDGHHGGDYFDDRDACSDVDDSNTLVSQPRQVSKIEVQYDKTSKQVDVQVLKETLWDHIQELSHSNQQQTVISFSQALSSFPSDCSAAPSLKDISTHLCFICLLHLANEHGLRIEGCADMDDLRLHIQAK</sequence>
<dbReference type="Proteomes" id="UP001454036">
    <property type="component" value="Unassembled WGS sequence"/>
</dbReference>
<keyword evidence="5" id="KW-0158">Chromosome</keyword>
<keyword evidence="9" id="KW-0226">DNA condensation</keyword>
<comment type="subcellular location">
    <subcellularLocation>
        <location evidence="1">Chromosome</location>
    </subcellularLocation>
    <subcellularLocation>
        <location evidence="2">Cytoplasm</location>
    </subcellularLocation>
</comment>
<gene>
    <name evidence="12" type="ORF">LIER_28356</name>
</gene>
<keyword evidence="7" id="KW-0132">Cell division</keyword>
<evidence type="ECO:0000256" key="3">
    <source>
        <dbReference type="ARBA" id="ARBA00009471"/>
    </source>
</evidence>
<keyword evidence="10" id="KW-0131">Cell cycle</keyword>
<dbReference type="GO" id="GO:0000796">
    <property type="term" value="C:condensin complex"/>
    <property type="evidence" value="ECO:0007669"/>
    <property type="project" value="InterPro"/>
</dbReference>
<reference evidence="12 13" key="1">
    <citation type="submission" date="2024-01" db="EMBL/GenBank/DDBJ databases">
        <title>The complete chloroplast genome sequence of Lithospermum erythrorhizon: insights into the phylogenetic relationship among Boraginaceae species and the maternal lineages of purple gromwells.</title>
        <authorList>
            <person name="Okada T."/>
            <person name="Watanabe K."/>
        </authorList>
    </citation>
    <scope>NUCLEOTIDE SEQUENCE [LARGE SCALE GENOMIC DNA]</scope>
</reference>
<evidence type="ECO:0000313" key="13">
    <source>
        <dbReference type="Proteomes" id="UP001454036"/>
    </source>
</evidence>
<dbReference type="PIRSF" id="PIRSF017126">
    <property type="entry name" value="Condensin_H"/>
    <property type="match status" value="1"/>
</dbReference>
<dbReference type="GO" id="GO:0003682">
    <property type="term" value="F:chromatin binding"/>
    <property type="evidence" value="ECO:0007669"/>
    <property type="project" value="TreeGrafter"/>
</dbReference>
<accession>A0AAV3RFF4</accession>
<evidence type="ECO:0000313" key="12">
    <source>
        <dbReference type="EMBL" id="GAA0175114.1"/>
    </source>
</evidence>
<evidence type="ECO:0000256" key="5">
    <source>
        <dbReference type="ARBA" id="ARBA00022454"/>
    </source>
</evidence>
<proteinExistence type="inferred from homology"/>
<protein>
    <recommendedName>
        <fullName evidence="4">Condensin complex subunit 2</fullName>
    </recommendedName>
</protein>
<evidence type="ECO:0000256" key="4">
    <source>
        <dbReference type="ARBA" id="ARBA00016065"/>
    </source>
</evidence>
<feature type="region of interest" description="Disordered" evidence="11">
    <location>
        <begin position="1"/>
        <end position="25"/>
    </location>
</feature>
<dbReference type="GO" id="GO:0005737">
    <property type="term" value="C:cytoplasm"/>
    <property type="evidence" value="ECO:0007669"/>
    <property type="project" value="UniProtKB-SubCell"/>
</dbReference>
<name>A0AAV3RFF4_LITER</name>
<organism evidence="12 13">
    <name type="scientific">Lithospermum erythrorhizon</name>
    <name type="common">Purple gromwell</name>
    <name type="synonym">Lithospermum officinale var. erythrorhizon</name>
    <dbReference type="NCBI Taxonomy" id="34254"/>
    <lineage>
        <taxon>Eukaryota</taxon>
        <taxon>Viridiplantae</taxon>
        <taxon>Streptophyta</taxon>
        <taxon>Embryophyta</taxon>
        <taxon>Tracheophyta</taxon>
        <taxon>Spermatophyta</taxon>
        <taxon>Magnoliopsida</taxon>
        <taxon>eudicotyledons</taxon>
        <taxon>Gunneridae</taxon>
        <taxon>Pentapetalae</taxon>
        <taxon>asterids</taxon>
        <taxon>lamiids</taxon>
        <taxon>Boraginales</taxon>
        <taxon>Boraginaceae</taxon>
        <taxon>Boraginoideae</taxon>
        <taxon>Lithospermeae</taxon>
        <taxon>Lithospermum</taxon>
    </lineage>
</organism>
<evidence type="ECO:0000256" key="11">
    <source>
        <dbReference type="SAM" id="MobiDB-lite"/>
    </source>
</evidence>
<feature type="region of interest" description="Disordered" evidence="11">
    <location>
        <begin position="149"/>
        <end position="178"/>
    </location>
</feature>
<evidence type="ECO:0000256" key="9">
    <source>
        <dbReference type="ARBA" id="ARBA00023067"/>
    </source>
</evidence>
<comment type="caution">
    <text evidence="12">The sequence shown here is derived from an EMBL/GenBank/DDBJ whole genome shotgun (WGS) entry which is preliminary data.</text>
</comment>
<evidence type="ECO:0000256" key="8">
    <source>
        <dbReference type="ARBA" id="ARBA00022776"/>
    </source>
</evidence>
<evidence type="ECO:0000256" key="1">
    <source>
        <dbReference type="ARBA" id="ARBA00004286"/>
    </source>
</evidence>
<dbReference type="PANTHER" id="PTHR13108">
    <property type="entry name" value="CONDENSIN COMPLEX SUBUNIT 2"/>
    <property type="match status" value="1"/>
</dbReference>
<evidence type="ECO:0000256" key="2">
    <source>
        <dbReference type="ARBA" id="ARBA00004496"/>
    </source>
</evidence>
<dbReference type="GO" id="GO:0007076">
    <property type="term" value="P:mitotic chromosome condensation"/>
    <property type="evidence" value="ECO:0007669"/>
    <property type="project" value="InterPro"/>
</dbReference>
<dbReference type="PANTHER" id="PTHR13108:SF9">
    <property type="entry name" value="CONDENSIN COMPLEX SUBUNIT 2"/>
    <property type="match status" value="1"/>
</dbReference>
<dbReference type="Pfam" id="PF05786">
    <property type="entry name" value="Cnd2"/>
    <property type="match status" value="2"/>
</dbReference>
<keyword evidence="8" id="KW-0498">Mitosis</keyword>
<evidence type="ECO:0000256" key="7">
    <source>
        <dbReference type="ARBA" id="ARBA00022618"/>
    </source>
</evidence>
<dbReference type="InterPro" id="IPR022816">
    <property type="entry name" value="Condensin_barren_su2"/>
</dbReference>